<accession>H1VQ41</accession>
<evidence type="ECO:0000313" key="1">
    <source>
        <dbReference type="EMBL" id="CCF42347.1"/>
    </source>
</evidence>
<dbReference type="HOGENOM" id="CLU_2711543_0_0_1"/>
<gene>
    <name evidence="1" type="ORF">CH063_12373</name>
</gene>
<proteinExistence type="predicted"/>
<dbReference type="Proteomes" id="UP000007174">
    <property type="component" value="Unassembled WGS sequence"/>
</dbReference>
<feature type="non-terminal residue" evidence="1">
    <location>
        <position position="1"/>
    </location>
</feature>
<sequence length="73" mass="8070">LSSANAGKPVLDLILHELIGGLESVNFGRRVPRSAVLGRVGWALTDIMTRGPGLQLRMSTGMFPRWNVHSRFR</sequence>
<evidence type="ECO:0000313" key="2">
    <source>
        <dbReference type="Proteomes" id="UP000007174"/>
    </source>
</evidence>
<dbReference type="AlphaFoldDB" id="H1VQ41"/>
<reference evidence="2" key="1">
    <citation type="journal article" date="2012" name="Nat. Genet.">
        <title>Lifestyle transitions in plant pathogenic Colletotrichum fungi deciphered by genome and transcriptome analyses.</title>
        <authorList>
            <person name="O'Connell R.J."/>
            <person name="Thon M.R."/>
            <person name="Hacquard S."/>
            <person name="Amyotte S.G."/>
            <person name="Kleemann J."/>
            <person name="Torres M.F."/>
            <person name="Damm U."/>
            <person name="Buiate E.A."/>
            <person name="Epstein L."/>
            <person name="Alkan N."/>
            <person name="Altmueller J."/>
            <person name="Alvarado-Balderrama L."/>
            <person name="Bauser C.A."/>
            <person name="Becker C."/>
            <person name="Birren B.W."/>
            <person name="Chen Z."/>
            <person name="Choi J."/>
            <person name="Crouch J.A."/>
            <person name="Duvick J.P."/>
            <person name="Farman M.A."/>
            <person name="Gan P."/>
            <person name="Heiman D."/>
            <person name="Henrissat B."/>
            <person name="Howard R.J."/>
            <person name="Kabbage M."/>
            <person name="Koch C."/>
            <person name="Kracher B."/>
            <person name="Kubo Y."/>
            <person name="Law A.D."/>
            <person name="Lebrun M.-H."/>
            <person name="Lee Y.-H."/>
            <person name="Miyara I."/>
            <person name="Moore N."/>
            <person name="Neumann U."/>
            <person name="Nordstroem K."/>
            <person name="Panaccione D.G."/>
            <person name="Panstruga R."/>
            <person name="Place M."/>
            <person name="Proctor R.H."/>
            <person name="Prusky D."/>
            <person name="Rech G."/>
            <person name="Reinhardt R."/>
            <person name="Rollins J.A."/>
            <person name="Rounsley S."/>
            <person name="Schardl C.L."/>
            <person name="Schwartz D.C."/>
            <person name="Shenoy N."/>
            <person name="Shirasu K."/>
            <person name="Sikhakolli U.R."/>
            <person name="Stueber K."/>
            <person name="Sukno S.A."/>
            <person name="Sweigard J.A."/>
            <person name="Takano Y."/>
            <person name="Takahara H."/>
            <person name="Trail F."/>
            <person name="van der Does H.C."/>
            <person name="Voll L.M."/>
            <person name="Will I."/>
            <person name="Young S."/>
            <person name="Zeng Q."/>
            <person name="Zhang J."/>
            <person name="Zhou S."/>
            <person name="Dickman M.B."/>
            <person name="Schulze-Lefert P."/>
            <person name="Ver Loren van Themaat E."/>
            <person name="Ma L.-J."/>
            <person name="Vaillancourt L.J."/>
        </authorList>
    </citation>
    <scope>NUCLEOTIDE SEQUENCE [LARGE SCALE GENOMIC DNA]</scope>
    <source>
        <strain evidence="2">IMI 349063</strain>
    </source>
</reference>
<protein>
    <submittedName>
        <fullName evidence="1">Uncharacterized protein</fullName>
    </submittedName>
</protein>
<dbReference type="EMBL" id="CACQ02005322">
    <property type="protein sequence ID" value="CCF42347.1"/>
    <property type="molecule type" value="Genomic_DNA"/>
</dbReference>
<organism evidence="1 2">
    <name type="scientific">Colletotrichum higginsianum (strain IMI 349063)</name>
    <name type="common">Crucifer anthracnose fungus</name>
    <dbReference type="NCBI Taxonomy" id="759273"/>
    <lineage>
        <taxon>Eukaryota</taxon>
        <taxon>Fungi</taxon>
        <taxon>Dikarya</taxon>
        <taxon>Ascomycota</taxon>
        <taxon>Pezizomycotina</taxon>
        <taxon>Sordariomycetes</taxon>
        <taxon>Hypocreomycetidae</taxon>
        <taxon>Glomerellales</taxon>
        <taxon>Glomerellaceae</taxon>
        <taxon>Colletotrichum</taxon>
        <taxon>Colletotrichum destructivum species complex</taxon>
    </lineage>
</organism>
<name>H1VQ41_COLHI</name>